<dbReference type="AlphaFoldDB" id="A0A1W6B5X3"/>
<dbReference type="KEGG" id="palh:B1H58_10980"/>
<evidence type="ECO:0000256" key="2">
    <source>
        <dbReference type="SAM" id="Phobius"/>
    </source>
</evidence>
<proteinExistence type="inferred from homology"/>
<accession>A0A1W6B5X3</accession>
<organism evidence="3 4">
    <name type="scientific">Pantoea alhagi</name>
    <dbReference type="NCBI Taxonomy" id="1891675"/>
    <lineage>
        <taxon>Bacteria</taxon>
        <taxon>Pseudomonadati</taxon>
        <taxon>Pseudomonadota</taxon>
        <taxon>Gammaproteobacteria</taxon>
        <taxon>Enterobacterales</taxon>
        <taxon>Erwiniaceae</taxon>
        <taxon>Pantoea</taxon>
    </lineage>
</organism>
<dbReference type="PANTHER" id="PTHR35024">
    <property type="entry name" value="HYPOTHETICAL CYTOSOLIC PROTEIN"/>
    <property type="match status" value="1"/>
</dbReference>
<dbReference type="PANTHER" id="PTHR35024:SF4">
    <property type="entry name" value="POLYMER-FORMING CYTOSKELETAL PROTEIN"/>
    <property type="match status" value="1"/>
</dbReference>
<dbReference type="Proteomes" id="UP000192900">
    <property type="component" value="Chromosome"/>
</dbReference>
<comment type="similarity">
    <text evidence="1">Belongs to the bactofilin family.</text>
</comment>
<evidence type="ECO:0000313" key="3">
    <source>
        <dbReference type="EMBL" id="ARJ42498.1"/>
    </source>
</evidence>
<sequence length="249" mass="27477">MNHKLLWGVWFTWATALLIYCLEWESLRALLILLLKIMLALITSFIILSLLRYIRSHKGLTMFKRKENISASNSATEQQECYIPPQPIQDNSETVSTAMVVDKDATIIPSNCHINGEIKASGDMKINGTIDGTITAERTVYVLSKGCVEGEIYAARVVVDGKVTGVCASAVVEINACGLIDGTIESDDLSINKSGRFYGTSKPLAVKKAPPESKPVVNNEDSDEQFTTIQQVLDNMPDKISFQIKPETY</sequence>
<dbReference type="Pfam" id="PF04519">
    <property type="entry name" value="Bactofilin"/>
    <property type="match status" value="1"/>
</dbReference>
<evidence type="ECO:0000256" key="1">
    <source>
        <dbReference type="ARBA" id="ARBA00044755"/>
    </source>
</evidence>
<dbReference type="OrthoDB" id="6594056at2"/>
<evidence type="ECO:0008006" key="5">
    <source>
        <dbReference type="Google" id="ProtNLM"/>
    </source>
</evidence>
<dbReference type="STRING" id="1891675.B1H58_10980"/>
<gene>
    <name evidence="3" type="ORF">B1H58_10980</name>
</gene>
<keyword evidence="2" id="KW-1133">Transmembrane helix</keyword>
<protein>
    <recommendedName>
        <fullName evidence="5">Polymer-forming cytoskeletal protein</fullName>
    </recommendedName>
</protein>
<name>A0A1W6B5X3_9GAMM</name>
<feature type="transmembrane region" description="Helical" evidence="2">
    <location>
        <begin position="31"/>
        <end position="54"/>
    </location>
</feature>
<dbReference type="EMBL" id="CP019706">
    <property type="protein sequence ID" value="ARJ42498.1"/>
    <property type="molecule type" value="Genomic_DNA"/>
</dbReference>
<keyword evidence="4" id="KW-1185">Reference proteome</keyword>
<evidence type="ECO:0000313" key="4">
    <source>
        <dbReference type="Proteomes" id="UP000192900"/>
    </source>
</evidence>
<dbReference type="InterPro" id="IPR007607">
    <property type="entry name" value="BacA/B"/>
</dbReference>
<reference evidence="3 4" key="1">
    <citation type="submission" date="2017-02" db="EMBL/GenBank/DDBJ databases">
        <title>Complete genome sequence of the drought resistance-promoting endophyte Pantoea alhagi LTYR-11Z.</title>
        <authorList>
            <person name="Zhang L."/>
        </authorList>
    </citation>
    <scope>NUCLEOTIDE SEQUENCE [LARGE SCALE GENOMIC DNA]</scope>
    <source>
        <strain evidence="3 4">LTYR-11Z</strain>
    </source>
</reference>
<keyword evidence="2" id="KW-0812">Transmembrane</keyword>
<keyword evidence="2" id="KW-0472">Membrane</keyword>